<feature type="coiled-coil region" evidence="1">
    <location>
        <begin position="747"/>
        <end position="775"/>
    </location>
</feature>
<accession>A0ABQ4WDB9</accession>
<feature type="compositionally biased region" description="Low complexity" evidence="2">
    <location>
        <begin position="700"/>
        <end position="712"/>
    </location>
</feature>
<sequence>MEGSTQGYPLVSVEVLRYDTKGEKAKSRIMPTKMELTLEQTQQGGSYEVSFDESNTHVLERFYTSAGNPVKEILIKLNLPDHKLILMDLKVTPTKHGINCDNHQRRGIVSRNNYNRVDAKTTHPTVLRNMSPKAVLLKTDLTPLNTVRTVNTAHPKTAVHSAKSKTHFSKQAQSTAKRTFYKKIRLTNRYFHQKVNTVRPRVVNTASPYTAPVSTVRVKGVNAIKSSAYWVSRPTKPNGASLAFKIYNYIDNQKHLGMSKEVGTPRYLSLVVPLKKVGDEAVHKELGDRMERAATTTSSLEAEQDSGSGPRCQDTILGDVNAQTRFEITSKQSNDPPLLRGYTLGSGEDSMKLLELMEFCTQLLLELMLLSIPFLLLVYFTAAKLMLGSVNAVRHMLMLPVQVPAAEGVFINTSIKAFLEKPVESDGFADIIDFLKASSIHYALTVNPIIYTSCIEQFWATAKVQTVNGVRQLQALVDKKRVIVTESSIRKDLHLDDAEDMSAHKKIFVNPFHTKKVFPNIKRVGKDFSGRITPLFATMMVQASKEKKQSSKKTQRQKAEVSQDETEHEESVPTPSNDPQPSGEDSMQLTNLMALCTKLQTQVLDLEKAKDAQAKEIAALKKRIQRLERKKMSRPTGLKRLKKVGMSRRVESSKDQESLGAPEDASKQGRSIADLDKDDDMPVEAKVDEKDEQSTKLDDSTTSEAVTTASVEDSAAPTTTTSVEDNQIALDEQIERDIQAKLDAELIEEQKLEKKQEEEANIALIEEELTDEEKGKLFMELMEKRRKHFPTLGAQEKRNRPPTKAQKRTQMSTYLKHMGGYIYKQLKGKIFDEIQKLFDKEMKRINNFVAMGFEQQQESSKKQRIEEDKESDEDDEDELKRYLVIKKDEDIAIDAIPLSTKLPVIIDYKLLKEGMLVHYELIRSDGSSKRYSSMIRMLQGIDREDLEVLWRIVKTKYSDIRHEDEFERVLWGDIKVMFEPEKRSDVWRILQGYRMTIWKLIDSSGFHFIQKMNIKFRGGLLGLKRLYGFLEVTTAQVHNGNYAKCAAGERITTA</sequence>
<feature type="compositionally biased region" description="Basic and acidic residues" evidence="2">
    <location>
        <begin position="683"/>
        <end position="699"/>
    </location>
</feature>
<feature type="compositionally biased region" description="Basic residues" evidence="2">
    <location>
        <begin position="628"/>
        <end position="646"/>
    </location>
</feature>
<feature type="compositionally biased region" description="Polar residues" evidence="2">
    <location>
        <begin position="294"/>
        <end position="307"/>
    </location>
</feature>
<dbReference type="Proteomes" id="UP001151760">
    <property type="component" value="Unassembled WGS sequence"/>
</dbReference>
<feature type="region of interest" description="Disordered" evidence="2">
    <location>
        <begin position="290"/>
        <end position="311"/>
    </location>
</feature>
<feature type="region of interest" description="Disordered" evidence="2">
    <location>
        <begin position="854"/>
        <end position="874"/>
    </location>
</feature>
<organism evidence="3 4">
    <name type="scientific">Tanacetum coccineum</name>
    <dbReference type="NCBI Taxonomy" id="301880"/>
    <lineage>
        <taxon>Eukaryota</taxon>
        <taxon>Viridiplantae</taxon>
        <taxon>Streptophyta</taxon>
        <taxon>Embryophyta</taxon>
        <taxon>Tracheophyta</taxon>
        <taxon>Spermatophyta</taxon>
        <taxon>Magnoliopsida</taxon>
        <taxon>eudicotyledons</taxon>
        <taxon>Gunneridae</taxon>
        <taxon>Pentapetalae</taxon>
        <taxon>asterids</taxon>
        <taxon>campanulids</taxon>
        <taxon>Asterales</taxon>
        <taxon>Asteraceae</taxon>
        <taxon>Asteroideae</taxon>
        <taxon>Anthemideae</taxon>
        <taxon>Anthemidinae</taxon>
        <taxon>Tanacetum</taxon>
    </lineage>
</organism>
<evidence type="ECO:0000256" key="1">
    <source>
        <dbReference type="SAM" id="Coils"/>
    </source>
</evidence>
<feature type="compositionally biased region" description="Polar residues" evidence="2">
    <location>
        <begin position="716"/>
        <end position="725"/>
    </location>
</feature>
<feature type="region of interest" description="Disordered" evidence="2">
    <location>
        <begin position="544"/>
        <end position="586"/>
    </location>
</feature>
<comment type="caution">
    <text evidence="3">The sequence shown here is derived from an EMBL/GenBank/DDBJ whole genome shotgun (WGS) entry which is preliminary data.</text>
</comment>
<protein>
    <submittedName>
        <fullName evidence="3">Uncharacterized protein</fullName>
    </submittedName>
</protein>
<keyword evidence="4" id="KW-1185">Reference proteome</keyword>
<keyword evidence="1" id="KW-0175">Coiled coil</keyword>
<dbReference type="EMBL" id="BQNB010008545">
    <property type="protein sequence ID" value="GJS50853.1"/>
    <property type="molecule type" value="Genomic_DNA"/>
</dbReference>
<evidence type="ECO:0000313" key="4">
    <source>
        <dbReference type="Proteomes" id="UP001151760"/>
    </source>
</evidence>
<reference evidence="3" key="2">
    <citation type="submission" date="2022-01" db="EMBL/GenBank/DDBJ databases">
        <authorList>
            <person name="Yamashiro T."/>
            <person name="Shiraishi A."/>
            <person name="Satake H."/>
            <person name="Nakayama K."/>
        </authorList>
    </citation>
    <scope>NUCLEOTIDE SEQUENCE</scope>
</reference>
<feature type="compositionally biased region" description="Basic and acidic residues" evidence="2">
    <location>
        <begin position="648"/>
        <end position="657"/>
    </location>
</feature>
<feature type="compositionally biased region" description="Polar residues" evidence="2">
    <location>
        <begin position="573"/>
        <end position="586"/>
    </location>
</feature>
<proteinExistence type="predicted"/>
<gene>
    <name evidence="3" type="ORF">Tco_0624215</name>
</gene>
<reference evidence="3" key="1">
    <citation type="journal article" date="2022" name="Int. J. Mol. Sci.">
        <title>Draft Genome of Tanacetum Coccineum: Genomic Comparison of Closely Related Tanacetum-Family Plants.</title>
        <authorList>
            <person name="Yamashiro T."/>
            <person name="Shiraishi A."/>
            <person name="Nakayama K."/>
            <person name="Satake H."/>
        </authorList>
    </citation>
    <scope>NUCLEOTIDE SEQUENCE</scope>
</reference>
<evidence type="ECO:0000313" key="3">
    <source>
        <dbReference type="EMBL" id="GJS50853.1"/>
    </source>
</evidence>
<evidence type="ECO:0000256" key="2">
    <source>
        <dbReference type="SAM" id="MobiDB-lite"/>
    </source>
</evidence>
<feature type="region of interest" description="Disordered" evidence="2">
    <location>
        <begin position="628"/>
        <end position="727"/>
    </location>
</feature>
<name>A0ABQ4WDB9_9ASTR</name>